<evidence type="ECO:0000313" key="2">
    <source>
        <dbReference type="Proteomes" id="UP000024635"/>
    </source>
</evidence>
<gene>
    <name evidence="1" type="primary">Acey_s0002.g668</name>
    <name evidence="1" type="synonym">Acey-coq-1</name>
    <name evidence="1" type="ORF">Y032_0002g668</name>
</gene>
<protein>
    <submittedName>
        <fullName evidence="1">Uncharacterized protein</fullName>
    </submittedName>
</protein>
<dbReference type="EMBL" id="JARK01001338">
    <property type="protein sequence ID" value="EYC33207.1"/>
    <property type="molecule type" value="Genomic_DNA"/>
</dbReference>
<dbReference type="OrthoDB" id="6921389at2759"/>
<evidence type="ECO:0000313" key="1">
    <source>
        <dbReference type="EMBL" id="EYC33207.1"/>
    </source>
</evidence>
<name>A0A016W1P6_9BILA</name>
<accession>A0A016W1P6</accession>
<comment type="caution">
    <text evidence="1">The sequence shown here is derived from an EMBL/GenBank/DDBJ whole genome shotgun (WGS) entry which is preliminary data.</text>
</comment>
<dbReference type="Proteomes" id="UP000024635">
    <property type="component" value="Unassembled WGS sequence"/>
</dbReference>
<sequence length="101" mass="11312">MSTASTRSAYRLARHQTQSVSPLLRRNYCVATSVAQLRKPAMPAFVTEKLKDMQVEIANQFISDVPQPTASYTPTNTIPTTSSDFTSNLEKMAKYYFEQVG</sequence>
<organism evidence="1 2">
    <name type="scientific">Ancylostoma ceylanicum</name>
    <dbReference type="NCBI Taxonomy" id="53326"/>
    <lineage>
        <taxon>Eukaryota</taxon>
        <taxon>Metazoa</taxon>
        <taxon>Ecdysozoa</taxon>
        <taxon>Nematoda</taxon>
        <taxon>Chromadorea</taxon>
        <taxon>Rhabditida</taxon>
        <taxon>Rhabditina</taxon>
        <taxon>Rhabditomorpha</taxon>
        <taxon>Strongyloidea</taxon>
        <taxon>Ancylostomatidae</taxon>
        <taxon>Ancylostomatinae</taxon>
        <taxon>Ancylostoma</taxon>
    </lineage>
</organism>
<proteinExistence type="predicted"/>
<reference evidence="2" key="1">
    <citation type="journal article" date="2015" name="Nat. Genet.">
        <title>The genome and transcriptome of the zoonotic hookworm Ancylostoma ceylanicum identify infection-specific gene families.</title>
        <authorList>
            <person name="Schwarz E.M."/>
            <person name="Hu Y."/>
            <person name="Antoshechkin I."/>
            <person name="Miller M.M."/>
            <person name="Sternberg P.W."/>
            <person name="Aroian R.V."/>
        </authorList>
    </citation>
    <scope>NUCLEOTIDE SEQUENCE</scope>
    <source>
        <strain evidence="2">HY135</strain>
    </source>
</reference>
<keyword evidence="2" id="KW-1185">Reference proteome</keyword>
<dbReference type="AlphaFoldDB" id="A0A016W1P6"/>